<sequence length="354" mass="37741">MKSAIACVGACASIAALARGADARAHRADNNGAKILYAHAPASESFERDVERLRCYAAVAKASGRTLVLVDADAEAARGERRDRRRPATDYVVPAANGGLAPWRRWREGDDKRAKSGNVRWCAQVEHGTTMEASRAVEERFRGARAACVAFQTVDRSCGADDVDMVLTSKVDFMATLPRELEGLVKSGVVRESVLAPALGGASAAQSRLAIVEERIAERVAARIEERHQTHSHIHADQDVNHTALLAASEPEAQNGDKAATQGIPESKVLTTAARRTNGSGRKIDTSRALVLFAAAVGVVGFFVNSFGFAKQASKRDELAALMLDPSASFGASRKKKVVQKEEASPEVAVAVES</sequence>
<dbReference type="Gramene" id="ABO97543">
    <property type="protein sequence ID" value="ABO97543"/>
    <property type="gene ID" value="OSTLU_93186"/>
</dbReference>
<keyword evidence="1" id="KW-1133">Transmembrane helix</keyword>
<keyword evidence="1" id="KW-0472">Membrane</keyword>
<keyword evidence="3" id="KW-1185">Reference proteome</keyword>
<feature type="transmembrane region" description="Helical" evidence="1">
    <location>
        <begin position="289"/>
        <end position="310"/>
    </location>
</feature>
<name>A4S219_OSTLU</name>
<dbReference type="OrthoDB" id="10612878at2759"/>
<dbReference type="RefSeq" id="XP_001419250.1">
    <property type="nucleotide sequence ID" value="XM_001419213.1"/>
</dbReference>
<evidence type="ECO:0000313" key="2">
    <source>
        <dbReference type="EMBL" id="ABO97543.1"/>
    </source>
</evidence>
<dbReference type="GeneID" id="5003326"/>
<dbReference type="Proteomes" id="UP000001568">
    <property type="component" value="Chromosome 8"/>
</dbReference>
<protein>
    <submittedName>
        <fullName evidence="2">Uncharacterized protein</fullName>
    </submittedName>
</protein>
<keyword evidence="1" id="KW-0812">Transmembrane</keyword>
<dbReference type="KEGG" id="olu:OSTLU_93186"/>
<gene>
    <name evidence="2" type="ORF">OSTLU_93186</name>
</gene>
<dbReference type="HOGENOM" id="CLU_783874_0_0_1"/>
<accession>A4S219</accession>
<proteinExistence type="predicted"/>
<evidence type="ECO:0000256" key="1">
    <source>
        <dbReference type="SAM" id="Phobius"/>
    </source>
</evidence>
<evidence type="ECO:0000313" key="3">
    <source>
        <dbReference type="Proteomes" id="UP000001568"/>
    </source>
</evidence>
<dbReference type="EMBL" id="CP000588">
    <property type="protein sequence ID" value="ABO97543.1"/>
    <property type="molecule type" value="Genomic_DNA"/>
</dbReference>
<organism evidence="2 3">
    <name type="scientific">Ostreococcus lucimarinus (strain CCE9901)</name>
    <dbReference type="NCBI Taxonomy" id="436017"/>
    <lineage>
        <taxon>Eukaryota</taxon>
        <taxon>Viridiplantae</taxon>
        <taxon>Chlorophyta</taxon>
        <taxon>Mamiellophyceae</taxon>
        <taxon>Mamiellales</taxon>
        <taxon>Bathycoccaceae</taxon>
        <taxon>Ostreococcus</taxon>
    </lineage>
</organism>
<reference evidence="2 3" key="1">
    <citation type="journal article" date="2007" name="Proc. Natl. Acad. Sci. U.S.A.">
        <title>The tiny eukaryote Ostreococcus provides genomic insights into the paradox of plankton speciation.</title>
        <authorList>
            <person name="Palenik B."/>
            <person name="Grimwood J."/>
            <person name="Aerts A."/>
            <person name="Rouze P."/>
            <person name="Salamov A."/>
            <person name="Putnam N."/>
            <person name="Dupont C."/>
            <person name="Jorgensen R."/>
            <person name="Derelle E."/>
            <person name="Rombauts S."/>
            <person name="Zhou K."/>
            <person name="Otillar R."/>
            <person name="Merchant S.S."/>
            <person name="Podell S."/>
            <person name="Gaasterland T."/>
            <person name="Napoli C."/>
            <person name="Gendler K."/>
            <person name="Manuell A."/>
            <person name="Tai V."/>
            <person name="Vallon O."/>
            <person name="Piganeau G."/>
            <person name="Jancek S."/>
            <person name="Heijde M."/>
            <person name="Jabbari K."/>
            <person name="Bowler C."/>
            <person name="Lohr M."/>
            <person name="Robbens S."/>
            <person name="Werner G."/>
            <person name="Dubchak I."/>
            <person name="Pazour G.J."/>
            <person name="Ren Q."/>
            <person name="Paulsen I."/>
            <person name="Delwiche C."/>
            <person name="Schmutz J."/>
            <person name="Rokhsar D."/>
            <person name="Van de Peer Y."/>
            <person name="Moreau H."/>
            <person name="Grigoriev I.V."/>
        </authorList>
    </citation>
    <scope>NUCLEOTIDE SEQUENCE [LARGE SCALE GENOMIC DNA]</scope>
    <source>
        <strain evidence="2 3">CCE9901</strain>
    </source>
</reference>
<dbReference type="AlphaFoldDB" id="A4S219"/>